<keyword evidence="1" id="KW-0732">Signal</keyword>
<evidence type="ECO:0000256" key="1">
    <source>
        <dbReference type="SAM" id="SignalP"/>
    </source>
</evidence>
<evidence type="ECO:0008006" key="4">
    <source>
        <dbReference type="Google" id="ProtNLM"/>
    </source>
</evidence>
<dbReference type="AlphaFoldDB" id="A0A419WX49"/>
<proteinExistence type="predicted"/>
<organism evidence="2 3">
    <name type="scientific">Marinifilum flexuosum</name>
    <dbReference type="NCBI Taxonomy" id="1117708"/>
    <lineage>
        <taxon>Bacteria</taxon>
        <taxon>Pseudomonadati</taxon>
        <taxon>Bacteroidota</taxon>
        <taxon>Bacteroidia</taxon>
        <taxon>Marinilabiliales</taxon>
        <taxon>Marinifilaceae</taxon>
    </lineage>
</organism>
<keyword evidence="3" id="KW-1185">Reference proteome</keyword>
<feature type="chain" id="PRO_5019478245" description="Calx-beta domain-containing protein" evidence="1">
    <location>
        <begin position="24"/>
        <end position="252"/>
    </location>
</feature>
<sequence>MKSIKRLLFFLTCLVGMSFSLSAQQEVTNGVARQYSIDLTKVTAPGGVTMIHWTVETKDASALDPGIALAYPDEATTNADHHIVEITWDGTVGKTYVIKATLEDGNNCISEAVSQEVIILPADGNFMFADATDIKVCSFNGAAETKTFDVTYEGVKPWKLYYRITDKDGVVKDNLVVQEGGVDKEFTTGTGTISIDIDNFFINTEATDQDWTVELIKAVSVADSHETMPKGASTKTITVHPLPVINGTIVLN</sequence>
<comment type="caution">
    <text evidence="2">The sequence shown here is derived from an EMBL/GenBank/DDBJ whole genome shotgun (WGS) entry which is preliminary data.</text>
</comment>
<gene>
    <name evidence="2" type="ORF">BXY64_2944</name>
</gene>
<reference evidence="2 3" key="1">
    <citation type="submission" date="2018-09" db="EMBL/GenBank/DDBJ databases">
        <title>Genomic Encyclopedia of Archaeal and Bacterial Type Strains, Phase II (KMG-II): from individual species to whole genera.</title>
        <authorList>
            <person name="Goeker M."/>
        </authorList>
    </citation>
    <scope>NUCLEOTIDE SEQUENCE [LARGE SCALE GENOMIC DNA]</scope>
    <source>
        <strain evidence="2 3">DSM 21950</strain>
    </source>
</reference>
<accession>A0A419WX49</accession>
<evidence type="ECO:0000313" key="2">
    <source>
        <dbReference type="EMBL" id="RKD99958.1"/>
    </source>
</evidence>
<dbReference type="RefSeq" id="WP_120240712.1">
    <property type="nucleotide sequence ID" value="NZ_RAPQ01000010.1"/>
</dbReference>
<name>A0A419WX49_9BACT</name>
<dbReference type="EMBL" id="RAPQ01000010">
    <property type="protein sequence ID" value="RKD99958.1"/>
    <property type="molecule type" value="Genomic_DNA"/>
</dbReference>
<evidence type="ECO:0000313" key="3">
    <source>
        <dbReference type="Proteomes" id="UP000284531"/>
    </source>
</evidence>
<protein>
    <recommendedName>
        <fullName evidence="4">Calx-beta domain-containing protein</fullName>
    </recommendedName>
</protein>
<feature type="signal peptide" evidence="1">
    <location>
        <begin position="1"/>
        <end position="23"/>
    </location>
</feature>
<dbReference type="Proteomes" id="UP000284531">
    <property type="component" value="Unassembled WGS sequence"/>
</dbReference>